<keyword evidence="1" id="KW-0812">Transmembrane</keyword>
<protein>
    <submittedName>
        <fullName evidence="2">Uncharacterized protein</fullName>
    </submittedName>
</protein>
<dbReference type="AlphaFoldDB" id="A0A7Y6CC21"/>
<name>A0A7Y6CC21_9ACTN</name>
<evidence type="ECO:0000313" key="3">
    <source>
        <dbReference type="Proteomes" id="UP000540128"/>
    </source>
</evidence>
<organism evidence="2 3">
    <name type="scientific">Streptomyces odorifer</name>
    <dbReference type="NCBI Taxonomy" id="53450"/>
    <lineage>
        <taxon>Bacteria</taxon>
        <taxon>Bacillati</taxon>
        <taxon>Actinomycetota</taxon>
        <taxon>Actinomycetes</taxon>
        <taxon>Kitasatosporales</taxon>
        <taxon>Streptomycetaceae</taxon>
        <taxon>Streptomyces</taxon>
        <taxon>Streptomyces albidoflavus group</taxon>
    </lineage>
</organism>
<keyword evidence="1" id="KW-1133">Transmembrane helix</keyword>
<keyword evidence="1" id="KW-0472">Membrane</keyword>
<dbReference type="RefSeq" id="WP_175457142.1">
    <property type="nucleotide sequence ID" value="NZ_JAANNT010000020.1"/>
</dbReference>
<evidence type="ECO:0000256" key="1">
    <source>
        <dbReference type="SAM" id="Phobius"/>
    </source>
</evidence>
<comment type="caution">
    <text evidence="2">The sequence shown here is derived from an EMBL/GenBank/DDBJ whole genome shotgun (WGS) entry which is preliminary data.</text>
</comment>
<dbReference type="EMBL" id="JAANNT010000020">
    <property type="protein sequence ID" value="NUV30874.1"/>
    <property type="molecule type" value="Genomic_DNA"/>
</dbReference>
<proteinExistence type="predicted"/>
<dbReference type="Proteomes" id="UP000540128">
    <property type="component" value="Unassembled WGS sequence"/>
</dbReference>
<feature type="transmembrane region" description="Helical" evidence="1">
    <location>
        <begin position="31"/>
        <end position="64"/>
    </location>
</feature>
<sequence>MNGVMLAGALEEVGDGFIAMLSGWGEDGLQAVLVAIVAITAFRSLSMKSAIGAIVLFVVALGIYRSQDSLSDAFEDEVNNPAKAAATAPKLPGPGGGA</sequence>
<gene>
    <name evidence="2" type="ORF">G6W59_21620</name>
</gene>
<evidence type="ECO:0000313" key="2">
    <source>
        <dbReference type="EMBL" id="NUV30874.1"/>
    </source>
</evidence>
<reference evidence="2 3" key="1">
    <citation type="submission" date="2020-03" db="EMBL/GenBank/DDBJ databases">
        <title>Complete genome sequence of sixteen Streptomyces strains facilitates identification of candidate genes involved in plant growth-promotion in grain legumes and cereals.</title>
        <authorList>
            <person name="Gopalakrishnan S."/>
            <person name="Thakur V."/>
            <person name="Saxena R."/>
            <person name="Vadlamudi S."/>
            <person name="Purohit S."/>
            <person name="Kumar V."/>
            <person name="Rathore A."/>
            <person name="Chitikineni A."/>
            <person name="Varshney R.K."/>
        </authorList>
    </citation>
    <scope>NUCLEOTIDE SEQUENCE [LARGE SCALE GENOMIC DNA]</scope>
    <source>
        <strain evidence="2 3">KAI-180</strain>
    </source>
</reference>
<accession>A0A7Y6CC21</accession>
<keyword evidence="3" id="KW-1185">Reference proteome</keyword>